<dbReference type="Proteomes" id="UP001597463">
    <property type="component" value="Unassembled WGS sequence"/>
</dbReference>
<dbReference type="EMBL" id="JBHUMV010000009">
    <property type="protein sequence ID" value="MFD2756001.1"/>
    <property type="molecule type" value="Genomic_DNA"/>
</dbReference>
<protein>
    <recommendedName>
        <fullName evidence="5">DUF4148 domain-containing protein</fullName>
    </recommendedName>
</protein>
<evidence type="ECO:0000313" key="3">
    <source>
        <dbReference type="EMBL" id="MFD2756001.1"/>
    </source>
</evidence>
<feature type="region of interest" description="Disordered" evidence="1">
    <location>
        <begin position="20"/>
        <end position="48"/>
    </location>
</feature>
<proteinExistence type="predicted"/>
<reference evidence="4" key="1">
    <citation type="journal article" date="2019" name="Int. J. Syst. Evol. Microbiol.">
        <title>The Global Catalogue of Microorganisms (GCM) 10K type strain sequencing project: providing services to taxonomists for standard genome sequencing and annotation.</title>
        <authorList>
            <consortium name="The Broad Institute Genomics Platform"/>
            <consortium name="The Broad Institute Genome Sequencing Center for Infectious Disease"/>
            <person name="Wu L."/>
            <person name="Ma J."/>
        </authorList>
    </citation>
    <scope>NUCLEOTIDE SEQUENCE [LARGE SCALE GENOMIC DNA]</scope>
    <source>
        <strain evidence="4">TISTR 1906</strain>
    </source>
</reference>
<evidence type="ECO:0000313" key="4">
    <source>
        <dbReference type="Proteomes" id="UP001597463"/>
    </source>
</evidence>
<organism evidence="3 4">
    <name type="scientific">Comamonas terrae</name>
    <dbReference type="NCBI Taxonomy" id="673548"/>
    <lineage>
        <taxon>Bacteria</taxon>
        <taxon>Pseudomonadati</taxon>
        <taxon>Pseudomonadota</taxon>
        <taxon>Betaproteobacteria</taxon>
        <taxon>Burkholderiales</taxon>
        <taxon>Comamonadaceae</taxon>
        <taxon>Comamonas</taxon>
    </lineage>
</organism>
<feature type="region of interest" description="Disordered" evidence="1">
    <location>
        <begin position="81"/>
        <end position="109"/>
    </location>
</feature>
<evidence type="ECO:0000256" key="2">
    <source>
        <dbReference type="SAM" id="SignalP"/>
    </source>
</evidence>
<keyword evidence="2" id="KW-0732">Signal</keyword>
<comment type="caution">
    <text evidence="3">The sequence shown here is derived from an EMBL/GenBank/DDBJ whole genome shotgun (WGS) entry which is preliminary data.</text>
</comment>
<dbReference type="RefSeq" id="WP_083526679.1">
    <property type="nucleotide sequence ID" value="NZ_JBHUMV010000009.1"/>
</dbReference>
<feature type="signal peptide" evidence="2">
    <location>
        <begin position="1"/>
        <end position="23"/>
    </location>
</feature>
<evidence type="ECO:0008006" key="5">
    <source>
        <dbReference type="Google" id="ProtNLM"/>
    </source>
</evidence>
<gene>
    <name evidence="3" type="ORF">ACFSW6_18180</name>
</gene>
<accession>A0ABW5UQT9</accession>
<sequence>MRFAQLLHCLPLIAASLPLPAAAEPPSSPSAPPSLLDPAAPTRPLDASPMAAGRKVLNADADWKAANAAVARFARGHADIVRWEKSQAGRPQPTPSPTQEHSMHRKEQP</sequence>
<name>A0ABW5UQT9_9BURK</name>
<feature type="chain" id="PRO_5047030938" description="DUF4148 domain-containing protein" evidence="2">
    <location>
        <begin position="24"/>
        <end position="109"/>
    </location>
</feature>
<keyword evidence="4" id="KW-1185">Reference proteome</keyword>
<evidence type="ECO:0000256" key="1">
    <source>
        <dbReference type="SAM" id="MobiDB-lite"/>
    </source>
</evidence>